<evidence type="ECO:0000313" key="4">
    <source>
        <dbReference type="EMBL" id="CCI83093.1"/>
    </source>
</evidence>
<feature type="chain" id="PRO_5038329507" evidence="2">
    <location>
        <begin position="22"/>
        <end position="311"/>
    </location>
</feature>
<dbReference type="STRING" id="29321.AAV33_01845"/>
<evidence type="ECO:0000259" key="3">
    <source>
        <dbReference type="SMART" id="SM00062"/>
    </source>
</evidence>
<reference evidence="5 6" key="2">
    <citation type="submission" date="2012-08" db="EMBL/GenBank/DDBJ databases">
        <title>The Genome Sequence of Turicella otitidis ATCC 51513.</title>
        <authorList>
            <consortium name="The Broad Institute Genome Sequencing Platform"/>
            <person name="Earl A."/>
            <person name="Ward D."/>
            <person name="Feldgarden M."/>
            <person name="Gevers D."/>
            <person name="Huys G."/>
            <person name="Walker B."/>
            <person name="Young S.K."/>
            <person name="Zeng Q."/>
            <person name="Gargeya S."/>
            <person name="Fitzgerald M."/>
            <person name="Haas B."/>
            <person name="Abouelleil A."/>
            <person name="Alvarado L."/>
            <person name="Arachchi H.M."/>
            <person name="Berlin A.M."/>
            <person name="Chapman S.B."/>
            <person name="Goldberg J."/>
            <person name="Griggs A."/>
            <person name="Gujja S."/>
            <person name="Hansen M."/>
            <person name="Howarth C."/>
            <person name="Imamovic A."/>
            <person name="Larimer J."/>
            <person name="McCowen C."/>
            <person name="Montmayeur A."/>
            <person name="Murphy C."/>
            <person name="Neiman D."/>
            <person name="Pearson M."/>
            <person name="Priest M."/>
            <person name="Roberts A."/>
            <person name="Saif S."/>
            <person name="Shea T."/>
            <person name="Sisk P."/>
            <person name="Sykes S."/>
            <person name="Wortman J."/>
            <person name="Nusbaum C."/>
            <person name="Birren B."/>
        </authorList>
    </citation>
    <scope>NUCLEOTIDE SEQUENCE [LARGE SCALE GENOMIC DNA]</scope>
    <source>
        <strain evidence="5 6">ATCC 51513</strain>
    </source>
</reference>
<keyword evidence="1 2" id="KW-0732">Signal</keyword>
<dbReference type="EMBL" id="AHAE01000007">
    <property type="protein sequence ID" value="EJZ82909.1"/>
    <property type="molecule type" value="Genomic_DNA"/>
</dbReference>
<sequence>MPTTGMSGAAGAAGRPLVALAAAGALLAGCADPQPIDDAAYTDLDLSPDQELVRAEKNPELAAVPESIAEDGKLTVAYPSQPSPPFFLFATDNATPIGVEVEQARLLADKLGLELDLQPIDWTAWPLKLQSGDVEVVHFNIGVTRERLEIFDFATCRAALMAFFSRNDFEGTIESYEDISGLRIAVGAGMTQERILLEWNELLEAEDKEPAELAHYTNGQDMVLAVAAGRVDAAADDSPAAAYRASLRDDLKVVGRVNEGWPDETVIGSTTKRGDGLAPVLTAAYNELIDEGLYLEALDKWGLAAEAIPKS</sequence>
<reference evidence="4 7" key="1">
    <citation type="journal article" date="2012" name="J. Bacteriol.">
        <title>Draft Genome Sequence of Turicella otitidis ATCC 51513, Isolated from Middle Ear Fluid from a Child with Otitis Media.</title>
        <authorList>
            <person name="Brinkrolf K."/>
            <person name="Schneider J."/>
            <person name="Knecht M."/>
            <person name="Ruckert C."/>
            <person name="Tauch A."/>
        </authorList>
    </citation>
    <scope>NUCLEOTIDE SEQUENCE [LARGE SCALE GENOMIC DNA]</scope>
    <source>
        <strain evidence="4 7">ATCC 51513</strain>
    </source>
</reference>
<dbReference type="Proteomes" id="UP000006078">
    <property type="component" value="Unassembled WGS sequence"/>
</dbReference>
<proteinExistence type="predicted"/>
<dbReference type="AlphaFoldDB" id="I7IWM9"/>
<keyword evidence="6" id="KW-1185">Reference proteome</keyword>
<comment type="caution">
    <text evidence="4">The sequence shown here is derived from an EMBL/GenBank/DDBJ whole genome shotgun (WGS) entry which is preliminary data.</text>
</comment>
<gene>
    <name evidence="4" type="ORF">BN46_0345</name>
    <name evidence="5" type="ORF">HMPREF9719_00153</name>
</gene>
<dbReference type="Proteomes" id="UP000011016">
    <property type="component" value="Unassembled WGS sequence"/>
</dbReference>
<dbReference type="eggNOG" id="COG0834">
    <property type="taxonomic scope" value="Bacteria"/>
</dbReference>
<feature type="signal peptide" evidence="2">
    <location>
        <begin position="1"/>
        <end position="21"/>
    </location>
</feature>
<organism evidence="4 7">
    <name type="scientific">Corynebacterium otitidis ATCC 51513</name>
    <dbReference type="NCBI Taxonomy" id="883169"/>
    <lineage>
        <taxon>Bacteria</taxon>
        <taxon>Bacillati</taxon>
        <taxon>Actinomycetota</taxon>
        <taxon>Actinomycetes</taxon>
        <taxon>Mycobacteriales</taxon>
        <taxon>Corynebacteriaceae</taxon>
        <taxon>Corynebacterium</taxon>
    </lineage>
</organism>
<dbReference type="SUPFAM" id="SSF53850">
    <property type="entry name" value="Periplasmic binding protein-like II"/>
    <property type="match status" value="1"/>
</dbReference>
<evidence type="ECO:0000313" key="7">
    <source>
        <dbReference type="Proteomes" id="UP000011016"/>
    </source>
</evidence>
<dbReference type="InterPro" id="IPR001638">
    <property type="entry name" value="Solute-binding_3/MltF_N"/>
</dbReference>
<feature type="domain" description="Solute-binding protein family 3/N-terminal" evidence="3">
    <location>
        <begin position="73"/>
        <end position="305"/>
    </location>
</feature>
<protein>
    <submittedName>
        <fullName evidence="4">Polar amino acid transport system substrate-binding protein</fullName>
    </submittedName>
</protein>
<dbReference type="EMBL" id="CAJZ01000047">
    <property type="protein sequence ID" value="CCI83093.1"/>
    <property type="molecule type" value="Genomic_DNA"/>
</dbReference>
<evidence type="ECO:0000313" key="5">
    <source>
        <dbReference type="EMBL" id="EJZ82909.1"/>
    </source>
</evidence>
<dbReference type="OrthoDB" id="4633994at2"/>
<dbReference type="RefSeq" id="WP_004600043.1">
    <property type="nucleotide sequence ID" value="NZ_HF541865.1"/>
</dbReference>
<dbReference type="HOGENOM" id="CLU_019602_18_1_11"/>
<dbReference type="SMART" id="SM00062">
    <property type="entry name" value="PBPb"/>
    <property type="match status" value="1"/>
</dbReference>
<evidence type="ECO:0000256" key="1">
    <source>
        <dbReference type="ARBA" id="ARBA00022729"/>
    </source>
</evidence>
<dbReference type="PANTHER" id="PTHR35936">
    <property type="entry name" value="MEMBRANE-BOUND LYTIC MUREIN TRANSGLYCOSYLASE F"/>
    <property type="match status" value="1"/>
</dbReference>
<name>I7IWM9_9CORY</name>
<dbReference type="Gene3D" id="3.40.190.10">
    <property type="entry name" value="Periplasmic binding protein-like II"/>
    <property type="match status" value="2"/>
</dbReference>
<accession>I7IWM9</accession>
<evidence type="ECO:0000256" key="2">
    <source>
        <dbReference type="SAM" id="SignalP"/>
    </source>
</evidence>
<dbReference type="Pfam" id="PF00497">
    <property type="entry name" value="SBP_bac_3"/>
    <property type="match status" value="1"/>
</dbReference>
<evidence type="ECO:0000313" key="6">
    <source>
        <dbReference type="Proteomes" id="UP000006078"/>
    </source>
</evidence>